<sequence>MEIAPKASLIVVNNILGRVKSYIEQFQQKEGYDEYCACWGP</sequence>
<evidence type="ECO:0000313" key="2">
    <source>
        <dbReference type="Proteomes" id="UP000186102"/>
    </source>
</evidence>
<organism evidence="1 2">
    <name type="scientific">Desulfosporosinus metallidurans</name>
    <dbReference type="NCBI Taxonomy" id="1888891"/>
    <lineage>
        <taxon>Bacteria</taxon>
        <taxon>Bacillati</taxon>
        <taxon>Bacillota</taxon>
        <taxon>Clostridia</taxon>
        <taxon>Eubacteriales</taxon>
        <taxon>Desulfitobacteriaceae</taxon>
        <taxon>Desulfosporosinus</taxon>
    </lineage>
</organism>
<dbReference type="Proteomes" id="UP000186102">
    <property type="component" value="Unassembled WGS sequence"/>
</dbReference>
<proteinExistence type="predicted"/>
<evidence type="ECO:0000313" key="1">
    <source>
        <dbReference type="EMBL" id="OLN28005.1"/>
    </source>
</evidence>
<dbReference type="AlphaFoldDB" id="A0A1Q8QL03"/>
<protein>
    <submittedName>
        <fullName evidence="1">Uncharacterized protein</fullName>
    </submittedName>
</protein>
<reference evidence="1 2" key="1">
    <citation type="submission" date="2016-09" db="EMBL/GenBank/DDBJ databases">
        <title>Complete genome of Desulfosporosinus sp. OL.</title>
        <authorList>
            <person name="Mardanov A."/>
            <person name="Beletsky A."/>
            <person name="Panova A."/>
            <person name="Karnachuk O."/>
            <person name="Ravin N."/>
        </authorList>
    </citation>
    <scope>NUCLEOTIDE SEQUENCE [LARGE SCALE GENOMIC DNA]</scope>
    <source>
        <strain evidence="1 2">OL</strain>
    </source>
</reference>
<dbReference type="STRING" id="1888891.DSOL_4262"/>
<dbReference type="EMBL" id="MLBF01000048">
    <property type="protein sequence ID" value="OLN28005.1"/>
    <property type="molecule type" value="Genomic_DNA"/>
</dbReference>
<name>A0A1Q8QL03_9FIRM</name>
<gene>
    <name evidence="1" type="ORF">DSOL_4262</name>
</gene>
<keyword evidence="2" id="KW-1185">Reference proteome</keyword>
<accession>A0A1Q8QL03</accession>
<comment type="caution">
    <text evidence="1">The sequence shown here is derived from an EMBL/GenBank/DDBJ whole genome shotgun (WGS) entry which is preliminary data.</text>
</comment>